<dbReference type="Gene3D" id="3.60.15.10">
    <property type="entry name" value="Ribonuclease Z/Hydroxyacylglutathione hydrolase-like"/>
    <property type="match status" value="1"/>
</dbReference>
<feature type="binding site" evidence="7">
    <location>
        <position position="59"/>
    </location>
    <ligand>
        <name>Zn(2+)</name>
        <dbReference type="ChEBI" id="CHEBI:29105"/>
        <label>2</label>
    </ligand>
</feature>
<feature type="binding site" evidence="7">
    <location>
        <position position="57"/>
    </location>
    <ligand>
        <name>Zn(2+)</name>
        <dbReference type="ChEBI" id="CHEBI:29105"/>
        <label>1</label>
    </ligand>
</feature>
<evidence type="ECO:0000256" key="2">
    <source>
        <dbReference type="ARBA" id="ARBA00004963"/>
    </source>
</evidence>
<evidence type="ECO:0000313" key="8">
    <source>
        <dbReference type="EMBL" id="RCN55863.1"/>
    </source>
</evidence>
<dbReference type="Pfam" id="PF16123">
    <property type="entry name" value="HAGH_C"/>
    <property type="match status" value="1"/>
</dbReference>
<dbReference type="GO" id="GO:0004416">
    <property type="term" value="F:hydroxyacylglutathione hydrolase activity"/>
    <property type="evidence" value="ECO:0007669"/>
    <property type="project" value="UniProtKB-UniRule"/>
</dbReference>
<dbReference type="Proteomes" id="UP000253250">
    <property type="component" value="Unassembled WGS sequence"/>
</dbReference>
<comment type="caution">
    <text evidence="8">The sequence shown here is derived from an EMBL/GenBank/DDBJ whole genome shotgun (WGS) entry which is preliminary data.</text>
</comment>
<evidence type="ECO:0000256" key="4">
    <source>
        <dbReference type="ARBA" id="ARBA00022723"/>
    </source>
</evidence>
<organism evidence="8 9">
    <name type="scientific">Acidiferrobacter thiooxydans</name>
    <dbReference type="NCBI Taxonomy" id="163359"/>
    <lineage>
        <taxon>Bacteria</taxon>
        <taxon>Pseudomonadati</taxon>
        <taxon>Pseudomonadota</taxon>
        <taxon>Gammaproteobacteria</taxon>
        <taxon>Acidiferrobacterales</taxon>
        <taxon>Acidiferrobacteraceae</taxon>
        <taxon>Acidiferrobacter</taxon>
    </lineage>
</organism>
<dbReference type="CDD" id="cd07723">
    <property type="entry name" value="hydroxyacylglutathione_hydrolase_MBL-fold"/>
    <property type="match status" value="1"/>
</dbReference>
<evidence type="ECO:0000256" key="6">
    <source>
        <dbReference type="ARBA" id="ARBA00022833"/>
    </source>
</evidence>
<dbReference type="AlphaFoldDB" id="A0A1C2G0S6"/>
<evidence type="ECO:0000256" key="3">
    <source>
        <dbReference type="ARBA" id="ARBA00006759"/>
    </source>
</evidence>
<protein>
    <recommendedName>
        <fullName evidence="7">Hydroxyacylglutathione hydrolase</fullName>
        <ecNumber evidence="7">3.1.2.6</ecNumber>
    </recommendedName>
    <alternativeName>
        <fullName evidence="7">Glyoxalase II</fullName>
        <shortName evidence="7">Glx II</shortName>
    </alternativeName>
</protein>
<dbReference type="EMBL" id="PSYR01000002">
    <property type="protein sequence ID" value="RCN55863.1"/>
    <property type="molecule type" value="Genomic_DNA"/>
</dbReference>
<comment type="similarity">
    <text evidence="3 7">Belongs to the metallo-beta-lactamase superfamily. Glyoxalase II family.</text>
</comment>
<dbReference type="InterPro" id="IPR035680">
    <property type="entry name" value="Clx_II_MBL"/>
</dbReference>
<keyword evidence="6 7" id="KW-0862">Zinc</keyword>
<evidence type="ECO:0000256" key="7">
    <source>
        <dbReference type="HAMAP-Rule" id="MF_01374"/>
    </source>
</evidence>
<dbReference type="InterPro" id="IPR017782">
    <property type="entry name" value="Hydroxyacylglutathione_Hdrlase"/>
</dbReference>
<dbReference type="OrthoDB" id="9802248at2"/>
<keyword evidence="4 7" id="KW-0479">Metal-binding</keyword>
<dbReference type="NCBIfam" id="TIGR03413">
    <property type="entry name" value="GSH_gloB"/>
    <property type="match status" value="1"/>
</dbReference>
<comment type="catalytic activity">
    <reaction evidence="1 7">
        <text>an S-(2-hydroxyacyl)glutathione + H2O = a 2-hydroxy carboxylate + glutathione + H(+)</text>
        <dbReference type="Rhea" id="RHEA:21864"/>
        <dbReference type="ChEBI" id="CHEBI:15377"/>
        <dbReference type="ChEBI" id="CHEBI:15378"/>
        <dbReference type="ChEBI" id="CHEBI:57925"/>
        <dbReference type="ChEBI" id="CHEBI:58896"/>
        <dbReference type="ChEBI" id="CHEBI:71261"/>
        <dbReference type="EC" id="3.1.2.6"/>
    </reaction>
</comment>
<dbReference type="PIRSF" id="PIRSF005457">
    <property type="entry name" value="Glx"/>
    <property type="match status" value="1"/>
</dbReference>
<dbReference type="UniPathway" id="UPA00619">
    <property type="reaction ID" value="UER00676"/>
</dbReference>
<comment type="subunit">
    <text evidence="7">Monomer.</text>
</comment>
<dbReference type="SMART" id="SM00849">
    <property type="entry name" value="Lactamase_B"/>
    <property type="match status" value="1"/>
</dbReference>
<dbReference type="InterPro" id="IPR036866">
    <property type="entry name" value="RibonucZ/Hydroxyglut_hydro"/>
</dbReference>
<evidence type="ECO:0000256" key="5">
    <source>
        <dbReference type="ARBA" id="ARBA00022801"/>
    </source>
</evidence>
<dbReference type="EC" id="3.1.2.6" evidence="7"/>
<feature type="binding site" evidence="7">
    <location>
        <position position="55"/>
    </location>
    <ligand>
        <name>Zn(2+)</name>
        <dbReference type="ChEBI" id="CHEBI:29105"/>
        <label>1</label>
    </ligand>
</feature>
<dbReference type="InterPro" id="IPR032282">
    <property type="entry name" value="HAGH_C"/>
</dbReference>
<feature type="binding site" evidence="7">
    <location>
        <position position="129"/>
    </location>
    <ligand>
        <name>Zn(2+)</name>
        <dbReference type="ChEBI" id="CHEBI:29105"/>
        <label>2</label>
    </ligand>
</feature>
<sequence>MDEVIAVHAFRDNYIWLAPGPEPGLVAIVDPGDADPVMAALATYGLSPAYVLCTHHHGDHVGGVAALARHYTIPVYGPAAESIAGVTHPVVDGDIVGSEAGGHYQVLAVPGHTRGHVAYLGAGRLFCGDTLFVAGCGRLFEGTAFQMHASLARLASLPLDTRVYCGHEYTLANLAFARAVEPDNDAILAFERRARRLRAAGQPTIPSTIADERRINPFLRTSQPAIRRAAAAVSHQRSDTDAAVFATLRRWKDGFKG</sequence>
<dbReference type="PANTHER" id="PTHR43705:SF1">
    <property type="entry name" value="HYDROXYACYLGLUTATHIONE HYDROLASE GLOB"/>
    <property type="match status" value="1"/>
</dbReference>
<comment type="pathway">
    <text evidence="2 7">Secondary metabolite metabolism; methylglyoxal degradation; (R)-lactate from methylglyoxal: step 2/2.</text>
</comment>
<dbReference type="PANTHER" id="PTHR43705">
    <property type="entry name" value="HYDROXYACYLGLUTATHIONE HYDROLASE"/>
    <property type="match status" value="1"/>
</dbReference>
<feature type="binding site" evidence="7">
    <location>
        <position position="167"/>
    </location>
    <ligand>
        <name>Zn(2+)</name>
        <dbReference type="ChEBI" id="CHEBI:29105"/>
        <label>2</label>
    </ligand>
</feature>
<accession>A0A1C2G0S6</accession>
<keyword evidence="5 7" id="KW-0378">Hydrolase</keyword>
<comment type="cofactor">
    <cofactor evidence="7">
        <name>Zn(2+)</name>
        <dbReference type="ChEBI" id="CHEBI:29105"/>
    </cofactor>
    <text evidence="7">Binds 2 Zn(2+) ions per subunit.</text>
</comment>
<feature type="binding site" evidence="7">
    <location>
        <position position="129"/>
    </location>
    <ligand>
        <name>Zn(2+)</name>
        <dbReference type="ChEBI" id="CHEBI:29105"/>
        <label>1</label>
    </ligand>
</feature>
<dbReference type="InterPro" id="IPR001279">
    <property type="entry name" value="Metallo-B-lactamas"/>
</dbReference>
<dbReference type="GO" id="GO:0046872">
    <property type="term" value="F:metal ion binding"/>
    <property type="evidence" value="ECO:0007669"/>
    <property type="project" value="UniProtKB-KW"/>
</dbReference>
<dbReference type="GO" id="GO:0019243">
    <property type="term" value="P:methylglyoxal catabolic process to D-lactate via S-lactoyl-glutathione"/>
    <property type="evidence" value="ECO:0007669"/>
    <property type="project" value="UniProtKB-UniRule"/>
</dbReference>
<dbReference type="Pfam" id="PF00753">
    <property type="entry name" value="Lactamase_B"/>
    <property type="match status" value="1"/>
</dbReference>
<comment type="function">
    <text evidence="7">Thiolesterase that catalyzes the hydrolysis of S-D-lactoyl-glutathione to form glutathione and D-lactic acid.</text>
</comment>
<evidence type="ECO:0000313" key="9">
    <source>
        <dbReference type="Proteomes" id="UP000253250"/>
    </source>
</evidence>
<gene>
    <name evidence="7 8" type="primary">gloB</name>
    <name evidence="8" type="ORF">C4900_08085</name>
</gene>
<keyword evidence="9" id="KW-1185">Reference proteome</keyword>
<dbReference type="InterPro" id="IPR050110">
    <property type="entry name" value="Glyoxalase_II_hydrolase"/>
</dbReference>
<feature type="binding site" evidence="7">
    <location>
        <position position="112"/>
    </location>
    <ligand>
        <name>Zn(2+)</name>
        <dbReference type="ChEBI" id="CHEBI:29105"/>
        <label>1</label>
    </ligand>
</feature>
<feature type="binding site" evidence="7">
    <location>
        <position position="60"/>
    </location>
    <ligand>
        <name>Zn(2+)</name>
        <dbReference type="ChEBI" id="CHEBI:29105"/>
        <label>2</label>
    </ligand>
</feature>
<evidence type="ECO:0000256" key="1">
    <source>
        <dbReference type="ARBA" id="ARBA00001623"/>
    </source>
</evidence>
<dbReference type="STRING" id="163359.A9R16_13325"/>
<reference evidence="8 9" key="1">
    <citation type="submission" date="2018-02" db="EMBL/GenBank/DDBJ databases">
        <title>Insights into the biology of acidophilic members of the Acidiferrobacteraceae family derived from comparative genomic analyses.</title>
        <authorList>
            <person name="Issotta F."/>
            <person name="Thyssen C."/>
            <person name="Mena C."/>
            <person name="Moya A."/>
            <person name="Bellenberg S."/>
            <person name="Sproer C."/>
            <person name="Covarrubias P.C."/>
            <person name="Sand W."/>
            <person name="Quatrini R."/>
            <person name="Vera M."/>
        </authorList>
    </citation>
    <scope>NUCLEOTIDE SEQUENCE [LARGE SCALE GENOMIC DNA]</scope>
    <source>
        <strain evidence="9">m-1</strain>
    </source>
</reference>
<dbReference type="SUPFAM" id="SSF56281">
    <property type="entry name" value="Metallo-hydrolase/oxidoreductase"/>
    <property type="match status" value="1"/>
</dbReference>
<name>A0A1C2G0S6_9GAMM</name>
<dbReference type="HAMAP" id="MF_01374">
    <property type="entry name" value="Glyoxalase_2"/>
    <property type="match status" value="1"/>
</dbReference>
<proteinExistence type="inferred from homology"/>